<feature type="compositionally biased region" description="Polar residues" evidence="11">
    <location>
        <begin position="24"/>
        <end position="35"/>
    </location>
</feature>
<keyword evidence="4" id="KW-0813">Transport</keyword>
<evidence type="ECO:0000256" key="2">
    <source>
        <dbReference type="ARBA" id="ARBA00007208"/>
    </source>
</evidence>
<proteinExistence type="inferred from homology"/>
<evidence type="ECO:0000256" key="10">
    <source>
        <dbReference type="ARBA" id="ARBA00030772"/>
    </source>
</evidence>
<keyword evidence="7" id="KW-0812">Transmembrane</keyword>
<sequence length="305" mass="31935">MPRLTFPTSLRAPRFRPGARSGARGTSTATHGWAATQSRTRRWAMAGALTGALAALLLAAPARWLAAGLRAATDGRVQLADAQGTVWSGDAVLLLTAGVGSREARTLPGRLQWTLAPAGWGLGLRLGLRHEGSLNGEWALRLQPGLGSLGVRVEPGSGPAQRDWLGSWPAALLVGLGTPWNTLQPGGSLRLVTQDLSLDWVRGRVVINGRLDLELLDLSSRLSTLPRLGSYRLSIAGDPAQPGTARVDLSTLDGALLLSGSGSWSASGLRLRGEARAAEADQAALNNLLNIIGRRDGARSLLSIG</sequence>
<evidence type="ECO:0000256" key="1">
    <source>
        <dbReference type="ARBA" id="ARBA00004533"/>
    </source>
</evidence>
<evidence type="ECO:0000256" key="9">
    <source>
        <dbReference type="ARBA" id="ARBA00023136"/>
    </source>
</evidence>
<comment type="subcellular location">
    <subcellularLocation>
        <location evidence="1">Cell inner membrane</location>
    </subcellularLocation>
</comment>
<evidence type="ECO:0000256" key="8">
    <source>
        <dbReference type="ARBA" id="ARBA00022927"/>
    </source>
</evidence>
<protein>
    <recommendedName>
        <fullName evidence="3">Type II secretion system protein N</fullName>
    </recommendedName>
    <alternativeName>
        <fullName evidence="10">General secretion pathway protein N</fullName>
    </alternativeName>
</protein>
<feature type="region of interest" description="Disordered" evidence="11">
    <location>
        <begin position="1"/>
        <end position="35"/>
    </location>
</feature>
<evidence type="ECO:0000256" key="7">
    <source>
        <dbReference type="ARBA" id="ARBA00022692"/>
    </source>
</evidence>
<keyword evidence="13" id="KW-1185">Reference proteome</keyword>
<dbReference type="RefSeq" id="WP_251972514.1">
    <property type="nucleotide sequence ID" value="NZ_AP025730.1"/>
</dbReference>
<organism evidence="12 13">
    <name type="scientific">Sphaerotilus microaerophilus</name>
    <dbReference type="NCBI Taxonomy" id="2914710"/>
    <lineage>
        <taxon>Bacteria</taxon>
        <taxon>Pseudomonadati</taxon>
        <taxon>Pseudomonadota</taxon>
        <taxon>Betaproteobacteria</taxon>
        <taxon>Burkholderiales</taxon>
        <taxon>Sphaerotilaceae</taxon>
        <taxon>Sphaerotilus</taxon>
    </lineage>
</organism>
<evidence type="ECO:0000256" key="5">
    <source>
        <dbReference type="ARBA" id="ARBA00022475"/>
    </source>
</evidence>
<evidence type="ECO:0000256" key="6">
    <source>
        <dbReference type="ARBA" id="ARBA00022519"/>
    </source>
</evidence>
<gene>
    <name evidence="12" type="ORF">CATMQ487_13570</name>
</gene>
<keyword evidence="8" id="KW-0653">Protein transport</keyword>
<dbReference type="Pfam" id="PF01203">
    <property type="entry name" value="T2SSN"/>
    <property type="match status" value="1"/>
</dbReference>
<dbReference type="InterPro" id="IPR022792">
    <property type="entry name" value="T2SS_protein-GspN"/>
</dbReference>
<keyword evidence="6" id="KW-0997">Cell inner membrane</keyword>
<dbReference type="EMBL" id="AP025730">
    <property type="protein sequence ID" value="BDI04387.1"/>
    <property type="molecule type" value="Genomic_DNA"/>
</dbReference>
<evidence type="ECO:0000313" key="13">
    <source>
        <dbReference type="Proteomes" id="UP001057498"/>
    </source>
</evidence>
<evidence type="ECO:0000256" key="11">
    <source>
        <dbReference type="SAM" id="MobiDB-lite"/>
    </source>
</evidence>
<comment type="similarity">
    <text evidence="2">Belongs to the GSP N family.</text>
</comment>
<accession>A0ABM7YJB6</accession>
<keyword evidence="5" id="KW-1003">Cell membrane</keyword>
<keyword evidence="9" id="KW-0472">Membrane</keyword>
<reference evidence="12" key="1">
    <citation type="submission" date="2022-04" db="EMBL/GenBank/DDBJ databases">
        <title>Whole genome sequence of Sphaerotilus sp. FB-5.</title>
        <authorList>
            <person name="Takeda M."/>
            <person name="Narihara S."/>
            <person name="Akimoto M."/>
            <person name="Akimoto R."/>
            <person name="Nishiyashiki S."/>
            <person name="Murakami T."/>
        </authorList>
    </citation>
    <scope>NUCLEOTIDE SEQUENCE</scope>
    <source>
        <strain evidence="12">FB-5</strain>
    </source>
</reference>
<name>A0ABM7YJB6_9BURK</name>
<evidence type="ECO:0000313" key="12">
    <source>
        <dbReference type="EMBL" id="BDI04387.1"/>
    </source>
</evidence>
<evidence type="ECO:0000256" key="4">
    <source>
        <dbReference type="ARBA" id="ARBA00022448"/>
    </source>
</evidence>
<dbReference type="Proteomes" id="UP001057498">
    <property type="component" value="Chromosome"/>
</dbReference>
<evidence type="ECO:0000256" key="3">
    <source>
        <dbReference type="ARBA" id="ARBA00021563"/>
    </source>
</evidence>